<name>A0A0H2MJR0_9PROT</name>
<proteinExistence type="inferred from homology"/>
<evidence type="ECO:0000256" key="2">
    <source>
        <dbReference type="ARBA" id="ARBA00022723"/>
    </source>
</evidence>
<evidence type="ECO:0000313" key="6">
    <source>
        <dbReference type="EMBL" id="KLN60972.1"/>
    </source>
</evidence>
<evidence type="ECO:0000256" key="3">
    <source>
        <dbReference type="ARBA" id="ARBA00022833"/>
    </source>
</evidence>
<protein>
    <submittedName>
        <fullName evidence="6">Aldehyde-activating protein</fullName>
    </submittedName>
</protein>
<accession>A0A0H2MJR0</accession>
<dbReference type="Proteomes" id="UP000035444">
    <property type="component" value="Unassembled WGS sequence"/>
</dbReference>
<keyword evidence="2" id="KW-0479">Metal-binding</keyword>
<dbReference type="Pfam" id="PF04828">
    <property type="entry name" value="GFA"/>
    <property type="match status" value="1"/>
</dbReference>
<dbReference type="InterPro" id="IPR011057">
    <property type="entry name" value="Mss4-like_sf"/>
</dbReference>
<evidence type="ECO:0000256" key="4">
    <source>
        <dbReference type="ARBA" id="ARBA00023239"/>
    </source>
</evidence>
<dbReference type="Gene3D" id="3.90.1590.10">
    <property type="entry name" value="glutathione-dependent formaldehyde- activating enzyme (gfa)"/>
    <property type="match status" value="1"/>
</dbReference>
<dbReference type="STRING" id="1489064.WH96_11105"/>
<dbReference type="PANTHER" id="PTHR33337:SF40">
    <property type="entry name" value="CENP-V_GFA DOMAIN-CONTAINING PROTEIN-RELATED"/>
    <property type="match status" value="1"/>
</dbReference>
<evidence type="ECO:0000313" key="7">
    <source>
        <dbReference type="Proteomes" id="UP000035444"/>
    </source>
</evidence>
<dbReference type="GO" id="GO:0046872">
    <property type="term" value="F:metal ion binding"/>
    <property type="evidence" value="ECO:0007669"/>
    <property type="project" value="UniProtKB-KW"/>
</dbReference>
<dbReference type="SUPFAM" id="SSF51316">
    <property type="entry name" value="Mss4-like"/>
    <property type="match status" value="1"/>
</dbReference>
<organism evidence="6 7">
    <name type="scientific">Kiloniella spongiae</name>
    <dbReference type="NCBI Taxonomy" id="1489064"/>
    <lineage>
        <taxon>Bacteria</taxon>
        <taxon>Pseudomonadati</taxon>
        <taxon>Pseudomonadota</taxon>
        <taxon>Alphaproteobacteria</taxon>
        <taxon>Rhodospirillales</taxon>
        <taxon>Kiloniellaceae</taxon>
        <taxon>Kiloniella</taxon>
    </lineage>
</organism>
<dbReference type="GO" id="GO:0016846">
    <property type="term" value="F:carbon-sulfur lyase activity"/>
    <property type="evidence" value="ECO:0007669"/>
    <property type="project" value="InterPro"/>
</dbReference>
<comment type="similarity">
    <text evidence="1">Belongs to the Gfa family.</text>
</comment>
<dbReference type="InterPro" id="IPR006913">
    <property type="entry name" value="CENP-V/GFA"/>
</dbReference>
<feature type="domain" description="CENP-V/GFA" evidence="5">
    <location>
        <begin position="6"/>
        <end position="120"/>
    </location>
</feature>
<dbReference type="EMBL" id="LAQL01000006">
    <property type="protein sequence ID" value="KLN60972.1"/>
    <property type="molecule type" value="Genomic_DNA"/>
</dbReference>
<keyword evidence="7" id="KW-1185">Reference proteome</keyword>
<gene>
    <name evidence="6" type="ORF">WH96_11105</name>
</gene>
<dbReference type="PROSITE" id="PS51891">
    <property type="entry name" value="CENP_V_GFA"/>
    <property type="match status" value="1"/>
</dbReference>
<keyword evidence="4" id="KW-0456">Lyase</keyword>
<dbReference type="AlphaFoldDB" id="A0A0H2MJR0"/>
<evidence type="ECO:0000259" key="5">
    <source>
        <dbReference type="PROSITE" id="PS51891"/>
    </source>
</evidence>
<evidence type="ECO:0000256" key="1">
    <source>
        <dbReference type="ARBA" id="ARBA00005495"/>
    </source>
</evidence>
<dbReference type="PANTHER" id="PTHR33337">
    <property type="entry name" value="GFA DOMAIN-CONTAINING PROTEIN"/>
    <property type="match status" value="1"/>
</dbReference>
<sequence>MGMDKKTGSCLCGDVQFEMTGELRDSIACHCTQCRKTSGHFVSATAVSKDDFNITADKGLKWYQSSQSARRGFCGNCGSSLFWDQDGRDKMGIMSGTIDGDTGIKTSNHIYVSKKGDYYDLDDKLPKHNTYPKA</sequence>
<reference evidence="6 7" key="1">
    <citation type="submission" date="2015-03" db="EMBL/GenBank/DDBJ databases">
        <title>Genome Sequence of Kiloniella spongiae MEBiC09566, isolated from a marine sponge.</title>
        <authorList>
            <person name="Shao Z."/>
            <person name="Wang L."/>
            <person name="Li X."/>
        </authorList>
    </citation>
    <scope>NUCLEOTIDE SEQUENCE [LARGE SCALE GENOMIC DNA]</scope>
    <source>
        <strain evidence="6 7">MEBiC09566</strain>
    </source>
</reference>
<keyword evidence="3" id="KW-0862">Zinc</keyword>
<comment type="caution">
    <text evidence="6">The sequence shown here is derived from an EMBL/GenBank/DDBJ whole genome shotgun (WGS) entry which is preliminary data.</text>
</comment>